<name>A0ABX6JFQ1_9FIRM</name>
<evidence type="ECO:0000313" key="1">
    <source>
        <dbReference type="EMBL" id="QIB57516.1"/>
    </source>
</evidence>
<accession>A0ABX6JFQ1</accession>
<protein>
    <submittedName>
        <fullName evidence="1">Uncharacterized protein</fullName>
    </submittedName>
</protein>
<proteinExistence type="predicted"/>
<organism evidence="1 2">
    <name type="scientific">Blautia producta ATCC 27340 = DSM 2950</name>
    <dbReference type="NCBI Taxonomy" id="1121114"/>
    <lineage>
        <taxon>Bacteria</taxon>
        <taxon>Bacillati</taxon>
        <taxon>Bacillota</taxon>
        <taxon>Clostridia</taxon>
        <taxon>Lachnospirales</taxon>
        <taxon>Lachnospiraceae</taxon>
        <taxon>Blautia</taxon>
    </lineage>
</organism>
<dbReference type="Proteomes" id="UP000464715">
    <property type="component" value="Chromosome"/>
</dbReference>
<dbReference type="EMBL" id="CP048626">
    <property type="protein sequence ID" value="QIB57516.1"/>
    <property type="molecule type" value="Genomic_DNA"/>
</dbReference>
<keyword evidence="2" id="KW-1185">Reference proteome</keyword>
<sequence length="45" mass="5235">MGLMEHETYQNSFGEDTVQAWHGVLLVTVKGLMTENIFDFHFFLT</sequence>
<evidence type="ECO:0000313" key="2">
    <source>
        <dbReference type="Proteomes" id="UP000464715"/>
    </source>
</evidence>
<gene>
    <name evidence="1" type="ORF">GXM18_23420</name>
</gene>
<reference evidence="1 2" key="1">
    <citation type="submission" date="2020-02" db="EMBL/GenBank/DDBJ databases">
        <title>Complete genome sequence of Blautia producta JCM 1471(T).</title>
        <authorList>
            <person name="Tourlousse D.M."/>
            <person name="Sakamoto M."/>
            <person name="Miura T."/>
            <person name="Narita K."/>
            <person name="Ohashi A."/>
            <person name="Uchino Y."/>
            <person name="Yamazoe A."/>
            <person name="Kameyama K."/>
            <person name="Terauchi J."/>
            <person name="Ohkuma M."/>
            <person name="Kawasaki H."/>
            <person name="Sekiguchi Y."/>
        </authorList>
    </citation>
    <scope>NUCLEOTIDE SEQUENCE [LARGE SCALE GENOMIC DNA]</scope>
    <source>
        <strain evidence="1 2">JCM 1471</strain>
    </source>
</reference>